<keyword evidence="5 8" id="KW-1133">Transmembrane helix</keyword>
<dbReference type="PANTHER" id="PTHR30558:SF3">
    <property type="entry name" value="BIOPOLYMER TRANSPORT PROTEIN EXBD-RELATED"/>
    <property type="match status" value="1"/>
</dbReference>
<dbReference type="GO" id="GO:0015031">
    <property type="term" value="P:protein transport"/>
    <property type="evidence" value="ECO:0007669"/>
    <property type="project" value="UniProtKB-KW"/>
</dbReference>
<evidence type="ECO:0000256" key="1">
    <source>
        <dbReference type="ARBA" id="ARBA00004162"/>
    </source>
</evidence>
<organism evidence="9 10">
    <name type="scientific">Xylanibacter ruminicola</name>
    <name type="common">Prevotella ruminicola</name>
    <dbReference type="NCBI Taxonomy" id="839"/>
    <lineage>
        <taxon>Bacteria</taxon>
        <taxon>Pseudomonadati</taxon>
        <taxon>Bacteroidota</taxon>
        <taxon>Bacteroidia</taxon>
        <taxon>Bacteroidales</taxon>
        <taxon>Prevotellaceae</taxon>
        <taxon>Xylanibacter</taxon>
    </lineage>
</organism>
<evidence type="ECO:0000256" key="6">
    <source>
        <dbReference type="ARBA" id="ARBA00023136"/>
    </source>
</evidence>
<keyword evidence="7" id="KW-0653">Protein transport</keyword>
<protein>
    <submittedName>
        <fullName evidence="9">Biopolymer transporter ExbD</fullName>
    </submittedName>
</protein>
<comment type="similarity">
    <text evidence="2 7">Belongs to the ExbD/TolR family.</text>
</comment>
<evidence type="ECO:0000313" key="10">
    <source>
        <dbReference type="Proteomes" id="UP000806522"/>
    </source>
</evidence>
<evidence type="ECO:0000256" key="7">
    <source>
        <dbReference type="RuleBase" id="RU003879"/>
    </source>
</evidence>
<proteinExistence type="inferred from homology"/>
<evidence type="ECO:0000256" key="2">
    <source>
        <dbReference type="ARBA" id="ARBA00005811"/>
    </source>
</evidence>
<dbReference type="GO" id="GO:0005886">
    <property type="term" value="C:plasma membrane"/>
    <property type="evidence" value="ECO:0007669"/>
    <property type="project" value="UniProtKB-SubCell"/>
</dbReference>
<accession>A0A9D5SA25</accession>
<keyword evidence="3" id="KW-1003">Cell membrane</keyword>
<dbReference type="GO" id="GO:0022857">
    <property type="term" value="F:transmembrane transporter activity"/>
    <property type="evidence" value="ECO:0007669"/>
    <property type="project" value="InterPro"/>
</dbReference>
<name>A0A9D5SA25_XYLRU</name>
<comment type="subcellular location">
    <subcellularLocation>
        <location evidence="1">Cell membrane</location>
        <topology evidence="1">Single-pass membrane protein</topology>
    </subcellularLocation>
    <subcellularLocation>
        <location evidence="7">Cell membrane</location>
        <topology evidence="7">Single-pass type II membrane protein</topology>
    </subcellularLocation>
</comment>
<feature type="transmembrane region" description="Helical" evidence="8">
    <location>
        <begin position="12"/>
        <end position="31"/>
    </location>
</feature>
<sequence>MFRKRYRQQIPELNTTSTADISFMLLIFFLVTSSMDTEKGLLRQMAPPPLEHETPKDINRNNVMQVKLDAQNHLSCDGKPVTLEQLTAEVRTLAAVNRTGHVVQIEADAQSTYEAYFRMQDAIVGAYQNLRQTYALKHYGKNYEQCTAEQRTLMNEYYPQRISEGLLVGDGTSAKAATNQKGGGQ</sequence>
<keyword evidence="7" id="KW-0813">Transport</keyword>
<dbReference type="EMBL" id="SUYC01000006">
    <property type="protein sequence ID" value="MBE6270587.1"/>
    <property type="molecule type" value="Genomic_DNA"/>
</dbReference>
<comment type="caution">
    <text evidence="9">The sequence shown here is derived from an EMBL/GenBank/DDBJ whole genome shotgun (WGS) entry which is preliminary data.</text>
</comment>
<dbReference type="Pfam" id="PF02472">
    <property type="entry name" value="ExbD"/>
    <property type="match status" value="1"/>
</dbReference>
<dbReference type="AlphaFoldDB" id="A0A9D5SA25"/>
<evidence type="ECO:0000256" key="4">
    <source>
        <dbReference type="ARBA" id="ARBA00022692"/>
    </source>
</evidence>
<evidence type="ECO:0000256" key="3">
    <source>
        <dbReference type="ARBA" id="ARBA00022475"/>
    </source>
</evidence>
<dbReference type="PANTHER" id="PTHR30558">
    <property type="entry name" value="EXBD MEMBRANE COMPONENT OF PMF-DRIVEN MACROMOLECULE IMPORT SYSTEM"/>
    <property type="match status" value="1"/>
</dbReference>
<keyword evidence="6 8" id="KW-0472">Membrane</keyword>
<reference evidence="9" key="1">
    <citation type="submission" date="2019-04" db="EMBL/GenBank/DDBJ databases">
        <title>Evolution of Biomass-Degrading Anaerobic Consortia Revealed by Metagenomics.</title>
        <authorList>
            <person name="Peng X."/>
        </authorList>
    </citation>
    <scope>NUCLEOTIDE SEQUENCE</scope>
    <source>
        <strain evidence="9">SIG140</strain>
    </source>
</reference>
<evidence type="ECO:0000313" key="9">
    <source>
        <dbReference type="EMBL" id="MBE6270587.1"/>
    </source>
</evidence>
<evidence type="ECO:0000256" key="5">
    <source>
        <dbReference type="ARBA" id="ARBA00022989"/>
    </source>
</evidence>
<dbReference type="Proteomes" id="UP000806522">
    <property type="component" value="Unassembled WGS sequence"/>
</dbReference>
<keyword evidence="4 7" id="KW-0812">Transmembrane</keyword>
<dbReference type="Gene3D" id="3.30.420.270">
    <property type="match status" value="1"/>
</dbReference>
<dbReference type="InterPro" id="IPR003400">
    <property type="entry name" value="ExbD"/>
</dbReference>
<evidence type="ECO:0000256" key="8">
    <source>
        <dbReference type="SAM" id="Phobius"/>
    </source>
</evidence>
<gene>
    <name evidence="9" type="ORF">E7101_06500</name>
</gene>